<comment type="caution">
    <text evidence="4">The sequence shown here is derived from an EMBL/GenBank/DDBJ whole genome shotgun (WGS) entry which is preliminary data.</text>
</comment>
<dbReference type="InterPro" id="IPR027417">
    <property type="entry name" value="P-loop_NTPase"/>
</dbReference>
<accession>A0ABW5CFH1</accession>
<evidence type="ECO:0000256" key="2">
    <source>
        <dbReference type="SAM" id="MobiDB-lite"/>
    </source>
</evidence>
<dbReference type="EMBL" id="JBHUIJ010000002">
    <property type="protein sequence ID" value="MFD2236004.1"/>
    <property type="molecule type" value="Genomic_DNA"/>
</dbReference>
<feature type="compositionally biased region" description="Low complexity" evidence="2">
    <location>
        <begin position="243"/>
        <end position="255"/>
    </location>
</feature>
<keyword evidence="3" id="KW-1133">Transmembrane helix</keyword>
<evidence type="ECO:0000256" key="3">
    <source>
        <dbReference type="SAM" id="Phobius"/>
    </source>
</evidence>
<reference evidence="5" key="1">
    <citation type="journal article" date="2019" name="Int. J. Syst. Evol. Microbiol.">
        <title>The Global Catalogue of Microorganisms (GCM) 10K type strain sequencing project: providing services to taxonomists for standard genome sequencing and annotation.</title>
        <authorList>
            <consortium name="The Broad Institute Genomics Platform"/>
            <consortium name="The Broad Institute Genome Sequencing Center for Infectious Disease"/>
            <person name="Wu L."/>
            <person name="Ma J."/>
        </authorList>
    </citation>
    <scope>NUCLEOTIDE SEQUENCE [LARGE SCALE GENOMIC DNA]</scope>
    <source>
        <strain evidence="5">ZS-35-S2</strain>
    </source>
</reference>
<proteinExistence type="predicted"/>
<protein>
    <recommendedName>
        <fullName evidence="6">Polysaccharide chain length determinant N-terminal domain-containing protein</fullName>
    </recommendedName>
</protein>
<organism evidence="4 5">
    <name type="scientific">Aureimonas populi</name>
    <dbReference type="NCBI Taxonomy" id="1701758"/>
    <lineage>
        <taxon>Bacteria</taxon>
        <taxon>Pseudomonadati</taxon>
        <taxon>Pseudomonadota</taxon>
        <taxon>Alphaproteobacteria</taxon>
        <taxon>Hyphomicrobiales</taxon>
        <taxon>Aurantimonadaceae</taxon>
        <taxon>Aureimonas</taxon>
    </lineage>
</organism>
<feature type="coiled-coil region" evidence="1">
    <location>
        <begin position="131"/>
        <end position="179"/>
    </location>
</feature>
<evidence type="ECO:0000313" key="5">
    <source>
        <dbReference type="Proteomes" id="UP001597371"/>
    </source>
</evidence>
<evidence type="ECO:0008006" key="6">
    <source>
        <dbReference type="Google" id="ProtNLM"/>
    </source>
</evidence>
<keyword evidence="3" id="KW-0812">Transmembrane</keyword>
<dbReference type="Proteomes" id="UP001597371">
    <property type="component" value="Unassembled WGS sequence"/>
</dbReference>
<feature type="transmembrane region" description="Helical" evidence="3">
    <location>
        <begin position="21"/>
        <end position="41"/>
    </location>
</feature>
<name>A0ABW5CFH1_9HYPH</name>
<keyword evidence="1" id="KW-0175">Coiled coil</keyword>
<dbReference type="RefSeq" id="WP_209736058.1">
    <property type="nucleotide sequence ID" value="NZ_CP072611.1"/>
</dbReference>
<feature type="transmembrane region" description="Helical" evidence="3">
    <location>
        <begin position="207"/>
        <end position="227"/>
    </location>
</feature>
<sequence>MKDGEGAGKRRRRGIARGARTILSSALVFATAAFLALQLVAPSFEAVALVDVPAGVDRSVPAAPPALVEGLTGRGGVRVSREGDALVVTARAASAEAARRGALARAEAEAATMLDESGAEQRVAAAASPELLRLRAERARLGESLDELSQTLPPGHPRLAIVELHLNDLDERVAQLEAETGELAPAAAIRPPGEARAVPPPVLSTTLAAGAFGALAGLIGVLLGALARRWTAREPFPAPAPARPVAAPAPKAVPAGRLPEPPAGDEPVSLDHLAEALAHEPVSRLLVLSAPDASPASLDLARLLSERGQRVLLVDLSPAQEVWSAAALGVASPGLDGLAAGIDLSALVRRDRMSGAHLLPAGKRWRERAPGRIEAALDTARRAYEQVLVECGTMEPGEVAALADTGAAVLFAPGETPQAARARRLAGLAEAGLRDVLVAEAPPRATASVRAPSSG</sequence>
<feature type="region of interest" description="Disordered" evidence="2">
    <location>
        <begin position="237"/>
        <end position="265"/>
    </location>
</feature>
<evidence type="ECO:0000256" key="1">
    <source>
        <dbReference type="SAM" id="Coils"/>
    </source>
</evidence>
<dbReference type="Gene3D" id="3.40.50.300">
    <property type="entry name" value="P-loop containing nucleotide triphosphate hydrolases"/>
    <property type="match status" value="1"/>
</dbReference>
<dbReference type="SUPFAM" id="SSF52540">
    <property type="entry name" value="P-loop containing nucleoside triphosphate hydrolases"/>
    <property type="match status" value="1"/>
</dbReference>
<keyword evidence="5" id="KW-1185">Reference proteome</keyword>
<evidence type="ECO:0000313" key="4">
    <source>
        <dbReference type="EMBL" id="MFD2236004.1"/>
    </source>
</evidence>
<gene>
    <name evidence="4" type="ORF">ACFSKQ_00815</name>
</gene>
<keyword evidence="3" id="KW-0472">Membrane</keyword>